<dbReference type="AlphaFoldDB" id="A0AA40G8C9"/>
<sequence>KPFQGCAKQTSILADGNGDSNGGLYALCESSRQTHLASFDGNCIALLDGSFVAATGNDLRAPANRTHEKIL</sequence>
<evidence type="ECO:0000313" key="1">
    <source>
        <dbReference type="EMBL" id="KAK1132334.1"/>
    </source>
</evidence>
<comment type="caution">
    <text evidence="1">The sequence shown here is derived from an EMBL/GenBank/DDBJ whole genome shotgun (WGS) entry which is preliminary data.</text>
</comment>
<organism evidence="1 2">
    <name type="scientific">Melipona bicolor</name>
    <dbReference type="NCBI Taxonomy" id="60889"/>
    <lineage>
        <taxon>Eukaryota</taxon>
        <taxon>Metazoa</taxon>
        <taxon>Ecdysozoa</taxon>
        <taxon>Arthropoda</taxon>
        <taxon>Hexapoda</taxon>
        <taxon>Insecta</taxon>
        <taxon>Pterygota</taxon>
        <taxon>Neoptera</taxon>
        <taxon>Endopterygota</taxon>
        <taxon>Hymenoptera</taxon>
        <taxon>Apocrita</taxon>
        <taxon>Aculeata</taxon>
        <taxon>Apoidea</taxon>
        <taxon>Anthophila</taxon>
        <taxon>Apidae</taxon>
        <taxon>Melipona</taxon>
    </lineage>
</organism>
<feature type="non-terminal residue" evidence="1">
    <location>
        <position position="1"/>
    </location>
</feature>
<gene>
    <name evidence="1" type="ORF">K0M31_016442</name>
</gene>
<proteinExistence type="predicted"/>
<accession>A0AA40G8C9</accession>
<reference evidence="1" key="1">
    <citation type="submission" date="2021-10" db="EMBL/GenBank/DDBJ databases">
        <title>Melipona bicolor Genome sequencing and assembly.</title>
        <authorList>
            <person name="Araujo N.S."/>
            <person name="Arias M.C."/>
        </authorList>
    </citation>
    <scope>NUCLEOTIDE SEQUENCE</scope>
    <source>
        <strain evidence="1">USP_2M_L1-L4_2017</strain>
        <tissue evidence="1">Whole body</tissue>
    </source>
</reference>
<name>A0AA40G8C9_9HYME</name>
<protein>
    <submittedName>
        <fullName evidence="1">Uncharacterized protein</fullName>
    </submittedName>
</protein>
<keyword evidence="2" id="KW-1185">Reference proteome</keyword>
<evidence type="ECO:0000313" key="2">
    <source>
        <dbReference type="Proteomes" id="UP001177670"/>
    </source>
</evidence>
<dbReference type="EMBL" id="JAHYIQ010000005">
    <property type="protein sequence ID" value="KAK1132334.1"/>
    <property type="molecule type" value="Genomic_DNA"/>
</dbReference>
<dbReference type="Proteomes" id="UP001177670">
    <property type="component" value="Unassembled WGS sequence"/>
</dbReference>